<keyword evidence="7" id="KW-0808">Transferase</keyword>
<feature type="domain" description="PFL" evidence="6">
    <location>
        <begin position="3"/>
        <end position="672"/>
    </location>
</feature>
<proteinExistence type="predicted"/>
<dbReference type="OrthoDB" id="9803969at2"/>
<dbReference type="Pfam" id="PF02901">
    <property type="entry name" value="PFL-like"/>
    <property type="match status" value="1"/>
</dbReference>
<feature type="region of interest" description="Disordered" evidence="4">
    <location>
        <begin position="667"/>
        <end position="689"/>
    </location>
</feature>
<dbReference type="GO" id="GO:0008861">
    <property type="term" value="F:formate C-acetyltransferase activity"/>
    <property type="evidence" value="ECO:0007669"/>
    <property type="project" value="UniProtKB-EC"/>
</dbReference>
<reference evidence="7 8" key="1">
    <citation type="submission" date="2019-05" db="EMBL/GenBank/DDBJ databases">
        <title>Complete genome sequencing of Anaerostipes rhamnosivorans.</title>
        <authorList>
            <person name="Bui T.P.N."/>
            <person name="de Vos W.M."/>
        </authorList>
    </citation>
    <scope>NUCLEOTIDE SEQUENCE [LARGE SCALE GENOMIC DNA]</scope>
    <source>
        <strain evidence="7 8">1y2</strain>
    </source>
</reference>
<dbReference type="GO" id="GO:0005829">
    <property type="term" value="C:cytosol"/>
    <property type="evidence" value="ECO:0007669"/>
    <property type="project" value="TreeGrafter"/>
</dbReference>
<evidence type="ECO:0000256" key="3">
    <source>
        <dbReference type="PROSITE-ProRule" id="PRU00493"/>
    </source>
</evidence>
<evidence type="ECO:0000313" key="8">
    <source>
        <dbReference type="Proteomes" id="UP000298653"/>
    </source>
</evidence>
<dbReference type="EC" id="2.3.1.54" evidence="7"/>
<name>A0A4P8IB32_9FIRM</name>
<keyword evidence="7" id="KW-0670">Pyruvate</keyword>
<keyword evidence="8" id="KW-1185">Reference proteome</keyword>
<dbReference type="RefSeq" id="WP_137328364.1">
    <property type="nucleotide sequence ID" value="NZ_CP040058.1"/>
</dbReference>
<evidence type="ECO:0000256" key="4">
    <source>
        <dbReference type="SAM" id="MobiDB-lite"/>
    </source>
</evidence>
<evidence type="ECO:0000259" key="6">
    <source>
        <dbReference type="PROSITE" id="PS51554"/>
    </source>
</evidence>
<dbReference type="Gene3D" id="3.20.70.20">
    <property type="match status" value="1"/>
</dbReference>
<dbReference type="PROSITE" id="PS51149">
    <property type="entry name" value="GLY_RADICAL_2"/>
    <property type="match status" value="1"/>
</dbReference>
<keyword evidence="1 3" id="KW-0556">Organic radical</keyword>
<gene>
    <name evidence="7" type="ORF">AR1Y2_1428</name>
</gene>
<dbReference type="AlphaFoldDB" id="A0A4P8IB32"/>
<keyword evidence="2 7" id="KW-0456">Lyase</keyword>
<dbReference type="PROSITE" id="PS51554">
    <property type="entry name" value="PFL"/>
    <property type="match status" value="1"/>
</dbReference>
<dbReference type="Proteomes" id="UP000298653">
    <property type="component" value="Chromosome"/>
</dbReference>
<organism evidence="7 8">
    <name type="scientific">Anaerostipes rhamnosivorans</name>
    <dbReference type="NCBI Taxonomy" id="1229621"/>
    <lineage>
        <taxon>Bacteria</taxon>
        <taxon>Bacillati</taxon>
        <taxon>Bacillota</taxon>
        <taxon>Clostridia</taxon>
        <taxon>Lachnospirales</taxon>
        <taxon>Lachnospiraceae</taxon>
        <taxon>Anaerostipes</taxon>
    </lineage>
</organism>
<evidence type="ECO:0000256" key="1">
    <source>
        <dbReference type="ARBA" id="ARBA00022818"/>
    </source>
</evidence>
<dbReference type="InterPro" id="IPR004184">
    <property type="entry name" value="PFL_dom"/>
</dbReference>
<dbReference type="Pfam" id="PF01228">
    <property type="entry name" value="Gly_radical"/>
    <property type="match status" value="1"/>
</dbReference>
<feature type="modified residue" description="Glycine radical" evidence="3">
    <location>
        <position position="775"/>
    </location>
</feature>
<dbReference type="PANTHER" id="PTHR43641:SF2">
    <property type="entry name" value="DEHYDRATASE YBIW-RELATED"/>
    <property type="match status" value="1"/>
</dbReference>
<evidence type="ECO:0000259" key="5">
    <source>
        <dbReference type="PROSITE" id="PS51149"/>
    </source>
</evidence>
<protein>
    <submittedName>
        <fullName evidence="7">Pyruvate formate-lyase</fullName>
        <ecNumber evidence="7">2.3.1.54</ecNumber>
    </submittedName>
</protein>
<dbReference type="GO" id="GO:0016829">
    <property type="term" value="F:lyase activity"/>
    <property type="evidence" value="ECO:0007669"/>
    <property type="project" value="UniProtKB-KW"/>
</dbReference>
<accession>A0A4P8IB32</accession>
<dbReference type="SUPFAM" id="SSF51998">
    <property type="entry name" value="PFL-like glycyl radical enzymes"/>
    <property type="match status" value="1"/>
</dbReference>
<dbReference type="PANTHER" id="PTHR43641">
    <property type="entry name" value="FORMATE ACETYLTRANSFERASE 3-RELATED"/>
    <property type="match status" value="1"/>
</dbReference>
<evidence type="ECO:0000256" key="2">
    <source>
        <dbReference type="ARBA" id="ARBA00023239"/>
    </source>
</evidence>
<feature type="domain" description="Glycine radical" evidence="5">
    <location>
        <begin position="679"/>
        <end position="799"/>
    </location>
</feature>
<dbReference type="KEGG" id="arf:AR1Y2_1428"/>
<dbReference type="EMBL" id="CP040058">
    <property type="protein sequence ID" value="QCP34882.1"/>
    <property type="molecule type" value="Genomic_DNA"/>
</dbReference>
<evidence type="ECO:0000313" key="7">
    <source>
        <dbReference type="EMBL" id="QCP34882.1"/>
    </source>
</evidence>
<dbReference type="InterPro" id="IPR001150">
    <property type="entry name" value="Gly_radical"/>
</dbReference>
<dbReference type="InterPro" id="IPR051215">
    <property type="entry name" value="GRE"/>
</dbReference>
<feature type="compositionally biased region" description="Basic and acidic residues" evidence="4">
    <location>
        <begin position="667"/>
        <end position="676"/>
    </location>
</feature>
<keyword evidence="7" id="KW-0012">Acyltransferase</keyword>
<sequence length="799" mass="91105">MNQRIAGLKDFIQELNQGVREKNLYEFVGESLKETMGEPVQIRRAKAFQHVLERTEQVVLPYELITGTMLGQCPLKKDLMSKEEQREKAVTTLDTYLDGKKKNVVTDEIIFDEEHVKSFEENFGSKKSRWSLMARVYQDSSIPYEDLQDLISDMKVRYKDKDIEPYEIGRELERAFKINYDPESKKLFDELPYFIGNHISLNYDRIIREGLKSTRDRVQILGNETKDQKKKEYYQAAVIAADAVIAFIHRYAETAVKTGEERLVSVKRSEELNKISKVLHTVAESPASNFYEAVQLMWMLHIIANIQGGSALSLGRMDQYLYPFYQKDLESSEITEEFAKELLSCVWLKVNEPRMRTVESVTLGGIDRDGNDASNDLTRICLQVAADVRVPYPNIGLRINKKNPEWLYEEAILTTGSGSGQPMLLNDEVWIQSLMKLGFPREDANDYYNMGCVELEVPGKQPSYGVCEAIAFPVLIEEVMRKYRDGIYEILTFDDYFSAYKNELNIAIGADYEEAAEKKRLMKDRCYDPYSSLLIDGCIENGKDMLQGGSELPMEWSVYAYGIGTAADSLYAVKKVVFEDKSMTLKHLDEVLNADFEGYEYERRLLADCGEHYGNDQSNVDGIANEVLDYFTQHVDALNERGLGDVFVSTLFGYFFHIYHGEIAKATPDGRKKGEPFSDSMGPSQGKDVNGPTRLLNSVLALDADKITGAFALSFKMNSSFFADESGRTAMKQLLKTYIEEGGPQIQVYTTNAEDLKDAMIHPDKHRDLIVRVGGYCEFFVDLDRTLQKEILSRTIYGE</sequence>